<feature type="transmembrane region" description="Helical" evidence="1">
    <location>
        <begin position="38"/>
        <end position="59"/>
    </location>
</feature>
<keyword evidence="1" id="KW-1133">Transmembrane helix</keyword>
<dbReference type="RefSeq" id="WP_131755512.1">
    <property type="nucleotide sequence ID" value="NZ_CAACUY010000006.1"/>
</dbReference>
<comment type="caution">
    <text evidence="2">The sequence shown here is derived from an EMBL/GenBank/DDBJ whole genome shotgun (WGS) entry which is preliminary data.</text>
</comment>
<accession>A0ABW2XGE4</accession>
<dbReference type="Proteomes" id="UP001597063">
    <property type="component" value="Unassembled WGS sequence"/>
</dbReference>
<evidence type="ECO:0000313" key="2">
    <source>
        <dbReference type="EMBL" id="MFD0685536.1"/>
    </source>
</evidence>
<evidence type="ECO:0000313" key="3">
    <source>
        <dbReference type="Proteomes" id="UP001597063"/>
    </source>
</evidence>
<dbReference type="InterPro" id="IPR011042">
    <property type="entry name" value="6-blade_b-propeller_TolB-like"/>
</dbReference>
<reference evidence="3" key="1">
    <citation type="journal article" date="2019" name="Int. J. Syst. Evol. Microbiol.">
        <title>The Global Catalogue of Microorganisms (GCM) 10K type strain sequencing project: providing services to taxonomists for standard genome sequencing and annotation.</title>
        <authorList>
            <consortium name="The Broad Institute Genomics Platform"/>
            <consortium name="The Broad Institute Genome Sequencing Center for Infectious Disease"/>
            <person name="Wu L."/>
            <person name="Ma J."/>
        </authorList>
    </citation>
    <scope>NUCLEOTIDE SEQUENCE [LARGE SCALE GENOMIC DNA]</scope>
    <source>
        <strain evidence="3">JCM 9371</strain>
    </source>
</reference>
<protein>
    <submittedName>
        <fullName evidence="2">TolB family protein</fullName>
    </submittedName>
</protein>
<proteinExistence type="predicted"/>
<organism evidence="2 3">
    <name type="scientific">Actinomadura fibrosa</name>
    <dbReference type="NCBI Taxonomy" id="111802"/>
    <lineage>
        <taxon>Bacteria</taxon>
        <taxon>Bacillati</taxon>
        <taxon>Actinomycetota</taxon>
        <taxon>Actinomycetes</taxon>
        <taxon>Streptosporangiales</taxon>
        <taxon>Thermomonosporaceae</taxon>
        <taxon>Actinomadura</taxon>
    </lineage>
</organism>
<gene>
    <name evidence="2" type="ORF">ACFQZM_13575</name>
</gene>
<dbReference type="SUPFAM" id="SSF82171">
    <property type="entry name" value="DPP6 N-terminal domain-like"/>
    <property type="match status" value="1"/>
</dbReference>
<dbReference type="EMBL" id="JBHTGP010000006">
    <property type="protein sequence ID" value="MFD0685536.1"/>
    <property type="molecule type" value="Genomic_DNA"/>
</dbReference>
<evidence type="ECO:0000256" key="1">
    <source>
        <dbReference type="SAM" id="Phobius"/>
    </source>
</evidence>
<dbReference type="Gene3D" id="2.120.10.30">
    <property type="entry name" value="TolB, C-terminal domain"/>
    <property type="match status" value="1"/>
</dbReference>
<keyword evidence="3" id="KW-1185">Reference proteome</keyword>
<keyword evidence="1" id="KW-0472">Membrane</keyword>
<sequence>MTRLTDDLVRAALRDGAGTVDRDGLRPLAAPARSRRRWVIPACAAVTAAAAAVAAVFAVPHQRGEPEMSLASYVGARYVVDGAWPTGGKELTISEVSTDRIVGRVPAPAGSSGFIDAAGTGDNRTFLLTTADARACRTYFYRLTLRGNGTPEGLTALPSATVPGRQGDGPDQLAAAPGGGRLAYSTVGCGAGKPQGHITVVDVATGVRHEVGLPRGAQAEDLRWAPDGRRLTFRLAADGWDGWQMNLFDLATGARTPISLGPAGSSFEIGQITPDGGHLVAIVSTGGERRIVWYSLTSLAVTHQVSLGAGPANVPMIAGAGTDDVVFAIGDRFYRVRGTKVESKRVRNDGTTGIW</sequence>
<name>A0ABW2XGE4_9ACTN</name>
<keyword evidence="1" id="KW-0812">Transmembrane</keyword>